<proteinExistence type="predicted"/>
<dbReference type="InterPro" id="IPR003103">
    <property type="entry name" value="BAG_domain"/>
</dbReference>
<dbReference type="GO" id="GO:0051087">
    <property type="term" value="F:protein-folding chaperone binding"/>
    <property type="evidence" value="ECO:0007669"/>
    <property type="project" value="InterPro"/>
</dbReference>
<evidence type="ECO:0000256" key="1">
    <source>
        <dbReference type="ARBA" id="ARBA00023186"/>
    </source>
</evidence>
<evidence type="ECO:0000259" key="2">
    <source>
        <dbReference type="Pfam" id="PF02179"/>
    </source>
</evidence>
<organism evidence="3 4">
    <name type="scientific">Dillenia turbinata</name>
    <dbReference type="NCBI Taxonomy" id="194707"/>
    <lineage>
        <taxon>Eukaryota</taxon>
        <taxon>Viridiplantae</taxon>
        <taxon>Streptophyta</taxon>
        <taxon>Embryophyta</taxon>
        <taxon>Tracheophyta</taxon>
        <taxon>Spermatophyta</taxon>
        <taxon>Magnoliopsida</taxon>
        <taxon>eudicotyledons</taxon>
        <taxon>Gunneridae</taxon>
        <taxon>Pentapetalae</taxon>
        <taxon>Dilleniales</taxon>
        <taxon>Dilleniaceae</taxon>
        <taxon>Dillenia</taxon>
    </lineage>
</organism>
<dbReference type="PANTHER" id="PTHR33322">
    <property type="entry name" value="BAG DOMAIN CONTAINING PROTEIN, EXPRESSED"/>
    <property type="match status" value="1"/>
</dbReference>
<evidence type="ECO:0000313" key="3">
    <source>
        <dbReference type="EMBL" id="KAK6920297.1"/>
    </source>
</evidence>
<reference evidence="3 4" key="1">
    <citation type="submission" date="2023-12" db="EMBL/GenBank/DDBJ databases">
        <title>A high-quality genome assembly for Dillenia turbinata (Dilleniales).</title>
        <authorList>
            <person name="Chanderbali A."/>
        </authorList>
    </citation>
    <scope>NUCLEOTIDE SEQUENCE [LARGE SCALE GENOMIC DNA]</scope>
    <source>
        <strain evidence="3">LSX21</strain>
        <tissue evidence="3">Leaf</tissue>
    </source>
</reference>
<dbReference type="GO" id="GO:0006457">
    <property type="term" value="P:protein folding"/>
    <property type="evidence" value="ECO:0007669"/>
    <property type="project" value="TreeGrafter"/>
</dbReference>
<dbReference type="GO" id="GO:0009506">
    <property type="term" value="C:plasmodesma"/>
    <property type="evidence" value="ECO:0007669"/>
    <property type="project" value="TreeGrafter"/>
</dbReference>
<gene>
    <name evidence="3" type="ORF">RJ641_016201</name>
</gene>
<feature type="domain" description="BAG" evidence="2">
    <location>
        <begin position="296"/>
        <end position="362"/>
    </location>
</feature>
<dbReference type="PROSITE" id="PS50096">
    <property type="entry name" value="IQ"/>
    <property type="match status" value="1"/>
</dbReference>
<dbReference type="PANTHER" id="PTHR33322:SF3">
    <property type="entry name" value="BAG FAMILY MOLECULAR CHAPERONE REGULATOR 7"/>
    <property type="match status" value="1"/>
</dbReference>
<dbReference type="Proteomes" id="UP001370490">
    <property type="component" value="Unassembled WGS sequence"/>
</dbReference>
<keyword evidence="1" id="KW-0143">Chaperone</keyword>
<dbReference type="AlphaFoldDB" id="A0AAN8Z0Y0"/>
<keyword evidence="4" id="KW-1185">Reference proteome</keyword>
<comment type="caution">
    <text evidence="3">The sequence shown here is derived from an EMBL/GenBank/DDBJ whole genome shotgun (WGS) entry which is preliminary data.</text>
</comment>
<dbReference type="Pfam" id="PF02179">
    <property type="entry name" value="BAG"/>
    <property type="match status" value="1"/>
</dbReference>
<evidence type="ECO:0000313" key="4">
    <source>
        <dbReference type="Proteomes" id="UP001370490"/>
    </source>
</evidence>
<dbReference type="EMBL" id="JBAMMX010000021">
    <property type="protein sequence ID" value="KAK6920297.1"/>
    <property type="molecule type" value="Genomic_DNA"/>
</dbReference>
<protein>
    <submittedName>
        <fullName evidence="3">BAG domain</fullName>
    </submittedName>
</protein>
<accession>A0AAN8Z0Y0</accession>
<name>A0AAN8Z0Y0_9MAGN</name>
<sequence length="402" mass="46690">MSYPFRRFDIFEPPPHSIYATSYHRSRTLHDFPFSSFSCEEYSSSDLLNFHAFDLSSPNPNILDFPYPHCSVIRQTSYDTLIEASSYRHQTTHHRLRLPPPHRHFVEPFYDDSIADIVHVDRWPSSSSYRRQIHHTYTNDPSLRELCDRVSILELGLDKGFEERNLRDRKYMWTTDIKGYHRKHKLTVDVKGSERYGGDKKYKWTAEIKGGILMDKIKGCGRRRPVEIEDPHDPRISMIKQAVEKRSIASTIKGKKKMLSPQDAAMAIQTSFRAHLSRKTQSLKSLRDMAIAKAKMRELRSLFNNFSYRRVVARETEERQRFSEKIVVLLLTVEAIEGSDPMIRAAKREIVDELECMLDAVDPQPTAKLAAMRRRKFDMPEAGIVQMLDSAETSGDSFEVSV</sequence>
<dbReference type="InterPro" id="IPR040400">
    <property type="entry name" value="BAG5/6/7/8"/>
</dbReference>